<evidence type="ECO:0000313" key="1">
    <source>
        <dbReference type="EMBL" id="JAE38534.1"/>
    </source>
</evidence>
<protein>
    <submittedName>
        <fullName evidence="1">Uncharacterized protein</fullName>
    </submittedName>
</protein>
<sequence length="26" mass="3159">MNKFSFALNLGWRKCETNVRYNPKIK</sequence>
<reference evidence="1" key="1">
    <citation type="submission" date="2014-09" db="EMBL/GenBank/DDBJ databases">
        <authorList>
            <person name="Magalhaes I.L.F."/>
            <person name="Oliveira U."/>
            <person name="Santos F.R."/>
            <person name="Vidigal T.H.D.A."/>
            <person name="Brescovit A.D."/>
            <person name="Santos A.J."/>
        </authorList>
    </citation>
    <scope>NUCLEOTIDE SEQUENCE</scope>
    <source>
        <tissue evidence="1">Shoot tissue taken approximately 20 cm above the soil surface</tissue>
    </source>
</reference>
<name>A0A0A9HRT1_ARUDO</name>
<proteinExistence type="predicted"/>
<accession>A0A0A9HRT1</accession>
<organism evidence="1">
    <name type="scientific">Arundo donax</name>
    <name type="common">Giant reed</name>
    <name type="synonym">Donax arundinaceus</name>
    <dbReference type="NCBI Taxonomy" id="35708"/>
    <lineage>
        <taxon>Eukaryota</taxon>
        <taxon>Viridiplantae</taxon>
        <taxon>Streptophyta</taxon>
        <taxon>Embryophyta</taxon>
        <taxon>Tracheophyta</taxon>
        <taxon>Spermatophyta</taxon>
        <taxon>Magnoliopsida</taxon>
        <taxon>Liliopsida</taxon>
        <taxon>Poales</taxon>
        <taxon>Poaceae</taxon>
        <taxon>PACMAD clade</taxon>
        <taxon>Arundinoideae</taxon>
        <taxon>Arundineae</taxon>
        <taxon>Arundo</taxon>
    </lineage>
</organism>
<dbReference type="AlphaFoldDB" id="A0A0A9HRT1"/>
<reference evidence="1" key="2">
    <citation type="journal article" date="2015" name="Data Brief">
        <title>Shoot transcriptome of the giant reed, Arundo donax.</title>
        <authorList>
            <person name="Barrero R.A."/>
            <person name="Guerrero F.D."/>
            <person name="Moolhuijzen P."/>
            <person name="Goolsby J.A."/>
            <person name="Tidwell J."/>
            <person name="Bellgard S.E."/>
            <person name="Bellgard M.I."/>
        </authorList>
    </citation>
    <scope>NUCLEOTIDE SEQUENCE</scope>
    <source>
        <tissue evidence="1">Shoot tissue taken approximately 20 cm above the soil surface</tissue>
    </source>
</reference>
<dbReference type="EMBL" id="GBRH01159362">
    <property type="protein sequence ID" value="JAE38534.1"/>
    <property type="molecule type" value="Transcribed_RNA"/>
</dbReference>